<dbReference type="PANTHER" id="PTHR46558:SF11">
    <property type="entry name" value="HTH-TYPE TRANSCRIPTIONAL REGULATOR XRE"/>
    <property type="match status" value="1"/>
</dbReference>
<dbReference type="SMART" id="SM00530">
    <property type="entry name" value="HTH_XRE"/>
    <property type="match status" value="1"/>
</dbReference>
<evidence type="ECO:0000259" key="2">
    <source>
        <dbReference type="PROSITE" id="PS50943"/>
    </source>
</evidence>
<dbReference type="PROSITE" id="PS50943">
    <property type="entry name" value="HTH_CROC1"/>
    <property type="match status" value="1"/>
</dbReference>
<comment type="caution">
    <text evidence="4">The sequence shown here is derived from an EMBL/GenBank/DDBJ whole genome shotgun (WGS) entry which is preliminary data.</text>
</comment>
<dbReference type="SUPFAM" id="SSF47413">
    <property type="entry name" value="lambda repressor-like DNA-binding domains"/>
    <property type="match status" value="1"/>
</dbReference>
<dbReference type="AlphaFoldDB" id="A0A1L8QUP7"/>
<dbReference type="Pfam" id="PF01381">
    <property type="entry name" value="HTH_3"/>
    <property type="match status" value="1"/>
</dbReference>
<dbReference type="InterPro" id="IPR001387">
    <property type="entry name" value="Cro/C1-type_HTH"/>
</dbReference>
<dbReference type="GO" id="GO:0003677">
    <property type="term" value="F:DNA binding"/>
    <property type="evidence" value="ECO:0007669"/>
    <property type="project" value="UniProtKB-KW"/>
</dbReference>
<name>A0A1L8QUP7_9ENTE</name>
<dbReference type="EMBL" id="JXKD01000004">
    <property type="protein sequence ID" value="OJG11213.1"/>
    <property type="molecule type" value="Genomic_DNA"/>
</dbReference>
<accession>A0A1L8QUP7</accession>
<evidence type="ECO:0000313" key="4">
    <source>
        <dbReference type="EMBL" id="OJG11213.1"/>
    </source>
</evidence>
<dbReference type="STRING" id="328396.RU93_GL001700"/>
<dbReference type="RefSeq" id="WP_071874414.1">
    <property type="nucleotide sequence ID" value="NZ_JBHSHF010000020.1"/>
</dbReference>
<reference evidence="4 5" key="1">
    <citation type="submission" date="2014-12" db="EMBL/GenBank/DDBJ databases">
        <title>Draft genome sequences of 29 type strains of Enterococci.</title>
        <authorList>
            <person name="Zhong Z."/>
            <person name="Sun Z."/>
            <person name="Liu W."/>
            <person name="Zhang W."/>
            <person name="Zhang H."/>
        </authorList>
    </citation>
    <scope>NUCLEOTIDE SEQUENCE [LARGE SCALE GENOMIC DNA]</scope>
    <source>
        <strain evidence="4 5">DSM 17690</strain>
    </source>
</reference>
<keyword evidence="1" id="KW-0238">DNA-binding</keyword>
<organism evidence="4 5">
    <name type="scientific">Enterococcus aquimarinus</name>
    <dbReference type="NCBI Taxonomy" id="328396"/>
    <lineage>
        <taxon>Bacteria</taxon>
        <taxon>Bacillati</taxon>
        <taxon>Bacillota</taxon>
        <taxon>Bacilli</taxon>
        <taxon>Lactobacillales</taxon>
        <taxon>Enterococcaceae</taxon>
        <taxon>Enterococcus</taxon>
    </lineage>
</organism>
<dbReference type="InterPro" id="IPR010982">
    <property type="entry name" value="Lambda_DNA-bd_dom_sf"/>
</dbReference>
<evidence type="ECO:0000256" key="1">
    <source>
        <dbReference type="ARBA" id="ARBA00023125"/>
    </source>
</evidence>
<sequence length="369" mass="42709">MKIGQIISEKRKEKGITQQELAEFVGVSKAAVSKWETGLTYPDITLLPLLAAYFDVSMDQLLDYHSQLSAKEIQRLYTMLKKSLEKDSGEVVLTNLRRLVRRYYSCYPFVLQMGLFLMNHFDYFPAMEGENKQQKYMNEAREWFLHVKNATKEVALVNQARNLEAYTLLLLQQPDQVLALLGEYVPAYFPTETLIAGAFQQQGEGQRGIATLQSSIAQYIFVLMSGFTNYLQFLLADEEKFQMTYERGKKIAETFELTTLHPIILMNFQLSAIFGFAQLGKHTQTIEVLEAFESTLRHTDFELELHGDAYFDQIDEWLAQLDLGPQMPRTTKNMKYEFLTLVVDNPLLKPYQNETIIKKLKEVKESQHE</sequence>
<dbReference type="EMBL" id="JAJJVO010000078">
    <property type="protein sequence ID" value="MCC9273660.1"/>
    <property type="molecule type" value="Genomic_DNA"/>
</dbReference>
<protein>
    <submittedName>
        <fullName evidence="3">Helix-turn-helix domain-containing protein</fullName>
    </submittedName>
</protein>
<keyword evidence="5" id="KW-1185">Reference proteome</keyword>
<proteinExistence type="predicted"/>
<dbReference type="Gene3D" id="1.10.260.40">
    <property type="entry name" value="lambda repressor-like DNA-binding domains"/>
    <property type="match status" value="1"/>
</dbReference>
<evidence type="ECO:0000313" key="3">
    <source>
        <dbReference type="EMBL" id="MCC9273660.1"/>
    </source>
</evidence>
<gene>
    <name evidence="3" type="ORF">K8V42_05155</name>
    <name evidence="4" type="ORF">RU93_GL001700</name>
</gene>
<dbReference type="OrthoDB" id="9812495at2"/>
<dbReference type="Proteomes" id="UP000813384">
    <property type="component" value="Unassembled WGS sequence"/>
</dbReference>
<feature type="domain" description="HTH cro/C1-type" evidence="2">
    <location>
        <begin position="7"/>
        <end position="61"/>
    </location>
</feature>
<evidence type="ECO:0000313" key="5">
    <source>
        <dbReference type="Proteomes" id="UP000182149"/>
    </source>
</evidence>
<reference evidence="3" key="3">
    <citation type="submission" date="2021-11" db="EMBL/GenBank/DDBJ databases">
        <authorList>
            <person name="Gilroy R."/>
        </authorList>
    </citation>
    <scope>NUCLEOTIDE SEQUENCE</scope>
    <source>
        <strain evidence="3">150</strain>
    </source>
</reference>
<dbReference type="Proteomes" id="UP000182149">
    <property type="component" value="Unassembled WGS sequence"/>
</dbReference>
<dbReference type="PANTHER" id="PTHR46558">
    <property type="entry name" value="TRACRIPTIONAL REGULATORY PROTEIN-RELATED-RELATED"/>
    <property type="match status" value="1"/>
</dbReference>
<dbReference type="CDD" id="cd00093">
    <property type="entry name" value="HTH_XRE"/>
    <property type="match status" value="1"/>
</dbReference>
<reference evidence="3" key="2">
    <citation type="journal article" date="2021" name="PeerJ">
        <title>Extensive microbial diversity within the chicken gut microbiome revealed by metagenomics and culture.</title>
        <authorList>
            <person name="Gilroy R."/>
            <person name="Ravi A."/>
            <person name="Getino M."/>
            <person name="Pursley I."/>
            <person name="Horton D.L."/>
            <person name="Alikhan N.F."/>
            <person name="Baker D."/>
            <person name="Gharbi K."/>
            <person name="Hall N."/>
            <person name="Watson M."/>
            <person name="Adriaenssens E.M."/>
            <person name="Foster-Nyarko E."/>
            <person name="Jarju S."/>
            <person name="Secka A."/>
            <person name="Antonio M."/>
            <person name="Oren A."/>
            <person name="Chaudhuri R.R."/>
            <person name="La Ragione R."/>
            <person name="Hildebrand F."/>
            <person name="Pallen M.J."/>
        </authorList>
    </citation>
    <scope>NUCLEOTIDE SEQUENCE</scope>
    <source>
        <strain evidence="3">150</strain>
    </source>
</reference>